<dbReference type="Pfam" id="PF07729">
    <property type="entry name" value="FCD"/>
    <property type="match status" value="1"/>
</dbReference>
<dbReference type="InterPro" id="IPR036388">
    <property type="entry name" value="WH-like_DNA-bd_sf"/>
</dbReference>
<keyword evidence="6" id="KW-1185">Reference proteome</keyword>
<dbReference type="KEGG" id="tem:JW646_05395"/>
<dbReference type="PANTHER" id="PTHR43537">
    <property type="entry name" value="TRANSCRIPTIONAL REGULATOR, GNTR FAMILY"/>
    <property type="match status" value="1"/>
</dbReference>
<dbReference type="EMBL" id="CP081135">
    <property type="protein sequence ID" value="UEL48884.1"/>
    <property type="molecule type" value="Genomic_DNA"/>
</dbReference>
<dbReference type="SUPFAM" id="SSF46785">
    <property type="entry name" value="Winged helix' DNA-binding domain"/>
    <property type="match status" value="1"/>
</dbReference>
<organism evidence="5 6">
    <name type="scientific">Terrisporobacter hibernicus</name>
    <dbReference type="NCBI Taxonomy" id="2813371"/>
    <lineage>
        <taxon>Bacteria</taxon>
        <taxon>Bacillati</taxon>
        <taxon>Bacillota</taxon>
        <taxon>Clostridia</taxon>
        <taxon>Peptostreptococcales</taxon>
        <taxon>Peptostreptococcaceae</taxon>
        <taxon>Terrisporobacter</taxon>
    </lineage>
</organism>
<name>A0AAX2ZHS2_9FIRM</name>
<dbReference type="GO" id="GO:0003677">
    <property type="term" value="F:DNA binding"/>
    <property type="evidence" value="ECO:0007669"/>
    <property type="project" value="UniProtKB-KW"/>
</dbReference>
<evidence type="ECO:0000256" key="2">
    <source>
        <dbReference type="ARBA" id="ARBA00023125"/>
    </source>
</evidence>
<dbReference type="InterPro" id="IPR036390">
    <property type="entry name" value="WH_DNA-bd_sf"/>
</dbReference>
<accession>A0AAX2ZHS2</accession>
<keyword evidence="3" id="KW-0804">Transcription</keyword>
<evidence type="ECO:0000313" key="6">
    <source>
        <dbReference type="Proteomes" id="UP001198983"/>
    </source>
</evidence>
<reference evidence="5 6" key="1">
    <citation type="journal article" date="2023" name="Int. J. Syst. Evol. Microbiol.">
        <title>Terrisporobacter hibernicus sp. nov., isolated from bovine faeces in Northern Ireland.</title>
        <authorList>
            <person name="Mitchell M."/>
            <person name="Nguyen S.V."/>
            <person name="Connor M."/>
            <person name="Fairley D.J."/>
            <person name="Donoghue O."/>
            <person name="Marshall H."/>
            <person name="Koolman L."/>
            <person name="McMullan G."/>
            <person name="Schaffer K.E."/>
            <person name="McGrath J.W."/>
            <person name="Fanning S."/>
        </authorList>
    </citation>
    <scope>NUCLEOTIDE SEQUENCE [LARGE SCALE GENOMIC DNA]</scope>
    <source>
        <strain evidence="5 6">MCA3</strain>
    </source>
</reference>
<dbReference type="Pfam" id="PF00392">
    <property type="entry name" value="GntR"/>
    <property type="match status" value="1"/>
</dbReference>
<dbReference type="PROSITE" id="PS50949">
    <property type="entry name" value="HTH_GNTR"/>
    <property type="match status" value="1"/>
</dbReference>
<dbReference type="SMART" id="SM00345">
    <property type="entry name" value="HTH_GNTR"/>
    <property type="match status" value="1"/>
</dbReference>
<dbReference type="Gene3D" id="1.20.120.530">
    <property type="entry name" value="GntR ligand-binding domain-like"/>
    <property type="match status" value="1"/>
</dbReference>
<gene>
    <name evidence="5" type="ORF">JW646_05395</name>
</gene>
<keyword evidence="1" id="KW-0805">Transcription regulation</keyword>
<dbReference type="InterPro" id="IPR011711">
    <property type="entry name" value="GntR_C"/>
</dbReference>
<feature type="domain" description="HTH gntR-type" evidence="4">
    <location>
        <begin position="18"/>
        <end position="85"/>
    </location>
</feature>
<dbReference type="CDD" id="cd07377">
    <property type="entry name" value="WHTH_GntR"/>
    <property type="match status" value="1"/>
</dbReference>
<sequence length="227" mass="26956">MRNWMNEFVYNTDLSQNRPIKDVVYESIKKTLIEHKVPAGERFIEKEYSDRLNISRTPVRESLKQLEKEGLVKYVPRLGVVVNRITKEDVIEIYKIRSSLELLVATESMKYITQSDVDRITKLLDETHEANLRDDLNNVIELFGEFNSQLYELSKMKILPNMISNLNNYLHRFRTISIEDSIRREKAILEHRQIIKSIVERDRDLSEMIIKKHLYDSLDVVLQEFNI</sequence>
<dbReference type="InterPro" id="IPR000524">
    <property type="entry name" value="Tscrpt_reg_HTH_GntR"/>
</dbReference>
<dbReference type="RefSeq" id="WP_228416853.1">
    <property type="nucleotide sequence ID" value="NZ_CP081135.1"/>
</dbReference>
<dbReference type="PANTHER" id="PTHR43537:SF24">
    <property type="entry name" value="GLUCONATE OPERON TRANSCRIPTIONAL REPRESSOR"/>
    <property type="match status" value="1"/>
</dbReference>
<evidence type="ECO:0000256" key="3">
    <source>
        <dbReference type="ARBA" id="ARBA00023163"/>
    </source>
</evidence>
<evidence type="ECO:0000313" key="5">
    <source>
        <dbReference type="EMBL" id="UEL48884.1"/>
    </source>
</evidence>
<evidence type="ECO:0000259" key="4">
    <source>
        <dbReference type="PROSITE" id="PS50949"/>
    </source>
</evidence>
<keyword evidence="2" id="KW-0238">DNA-binding</keyword>
<dbReference type="Gene3D" id="1.10.10.10">
    <property type="entry name" value="Winged helix-like DNA-binding domain superfamily/Winged helix DNA-binding domain"/>
    <property type="match status" value="1"/>
</dbReference>
<dbReference type="SMART" id="SM00895">
    <property type="entry name" value="FCD"/>
    <property type="match status" value="1"/>
</dbReference>
<dbReference type="InterPro" id="IPR008920">
    <property type="entry name" value="TF_FadR/GntR_C"/>
</dbReference>
<dbReference type="GO" id="GO:0003700">
    <property type="term" value="F:DNA-binding transcription factor activity"/>
    <property type="evidence" value="ECO:0007669"/>
    <property type="project" value="InterPro"/>
</dbReference>
<proteinExistence type="predicted"/>
<dbReference type="PRINTS" id="PR00035">
    <property type="entry name" value="HTHGNTR"/>
</dbReference>
<evidence type="ECO:0000256" key="1">
    <source>
        <dbReference type="ARBA" id="ARBA00023015"/>
    </source>
</evidence>
<dbReference type="Proteomes" id="UP001198983">
    <property type="component" value="Chromosome"/>
</dbReference>
<protein>
    <submittedName>
        <fullName evidence="5">GntR family transcriptional regulator</fullName>
    </submittedName>
</protein>
<dbReference type="AlphaFoldDB" id="A0AAX2ZHS2"/>
<dbReference type="SUPFAM" id="SSF48008">
    <property type="entry name" value="GntR ligand-binding domain-like"/>
    <property type="match status" value="1"/>
</dbReference>